<dbReference type="Proteomes" id="UP000717585">
    <property type="component" value="Unassembled WGS sequence"/>
</dbReference>
<organism evidence="2 3">
    <name type="scientific">Carpediemonas membranifera</name>
    <dbReference type="NCBI Taxonomy" id="201153"/>
    <lineage>
        <taxon>Eukaryota</taxon>
        <taxon>Metamonada</taxon>
        <taxon>Carpediemonas-like organisms</taxon>
        <taxon>Carpediemonas</taxon>
    </lineage>
</organism>
<evidence type="ECO:0000313" key="2">
    <source>
        <dbReference type="EMBL" id="KAG9390119.1"/>
    </source>
</evidence>
<evidence type="ECO:0000313" key="3">
    <source>
        <dbReference type="Proteomes" id="UP000717585"/>
    </source>
</evidence>
<dbReference type="EMBL" id="JAHDYR010000066">
    <property type="protein sequence ID" value="KAG9390119.1"/>
    <property type="molecule type" value="Genomic_DNA"/>
</dbReference>
<feature type="domain" description="CCZ1/INTU/HSP4 first Longin" evidence="1">
    <location>
        <begin position="5"/>
        <end position="112"/>
    </location>
</feature>
<accession>A0A8J6B072</accession>
<keyword evidence="3" id="KW-1185">Reference proteome</keyword>
<name>A0A8J6B072_9EUKA</name>
<sequence length="485" mass="53594">MIKINSFFVYMPSLVEGDSDPAHKKLLYYYPETVAIDGRENALSLVEGLTAFSRSLSDPVELYRGAFELSESTFVVIEANPGVFFCMETRATSIDTERHLERLQHIVSIVSLLLGPLDALVKLKSVPGVRCVLYKVLADTLGRPPPTGINYLPISTSVYLQAVDALHQMRTDVATVREAVLSVGPDLLYSDLALEDTEALMAVIARLSNPSPARPAECVALAHVDVDHEGSRPTRSCPGCGQPVAGDLTDVTLMRRTTPPNAYFLCGPVYRTEPGVGAAMIDMFEDEENRKKARGDKRGREVKREKKYQCPLSFPRVWVLRDGVRVPRRLVIFVFCHAQFSLLIEDRETEHANLLFLTLFPEWLQPNRARSLGFLAKLHTDGVPTAPFPFVYSNMANKGVRTSHGGSADDSIASGVLARFQDDSLHCQYAQLASGEWVVGAQANGRQCVLRPELDTDSLVEAHASLLKLDRTLFRTGDAGLFEVM</sequence>
<dbReference type="Pfam" id="PF19031">
    <property type="entry name" value="Intu_longin_1"/>
    <property type="match status" value="1"/>
</dbReference>
<proteinExistence type="predicted"/>
<dbReference type="InterPro" id="IPR043987">
    <property type="entry name" value="CCZ1/INTU/HSP4_longin_1"/>
</dbReference>
<protein>
    <recommendedName>
        <fullName evidence="1">CCZ1/INTU/HSP4 first Longin domain-containing protein</fullName>
    </recommendedName>
</protein>
<comment type="caution">
    <text evidence="2">The sequence shown here is derived from an EMBL/GenBank/DDBJ whole genome shotgun (WGS) entry which is preliminary data.</text>
</comment>
<gene>
    <name evidence="2" type="ORF">J8273_8157</name>
</gene>
<dbReference type="GO" id="GO:0016192">
    <property type="term" value="P:vesicle-mediated transport"/>
    <property type="evidence" value="ECO:0007669"/>
    <property type="project" value="InterPro"/>
</dbReference>
<dbReference type="AlphaFoldDB" id="A0A8J6B072"/>
<evidence type="ECO:0000259" key="1">
    <source>
        <dbReference type="Pfam" id="PF19031"/>
    </source>
</evidence>
<reference evidence="2" key="1">
    <citation type="submission" date="2021-05" db="EMBL/GenBank/DDBJ databases">
        <title>A free-living protist that lacks canonical eukaryotic 1 DNA replication and segregation systems.</title>
        <authorList>
            <person name="Salas-Leiva D.E."/>
            <person name="Tromer E.C."/>
            <person name="Curtis B.A."/>
            <person name="Jerlstrom-Hultqvist J."/>
            <person name="Kolisko M."/>
            <person name="Yi Z."/>
            <person name="Salas-Leiva J.S."/>
            <person name="Gallot-Lavallee L."/>
            <person name="Kops G.J.P.L."/>
            <person name="Archibald J.M."/>
            <person name="Simpson A.G.B."/>
            <person name="Roger A.J."/>
        </authorList>
    </citation>
    <scope>NUCLEOTIDE SEQUENCE</scope>
    <source>
        <strain evidence="2">BICM</strain>
    </source>
</reference>